<dbReference type="GO" id="GO:0043539">
    <property type="term" value="F:protein serine/threonine kinase activator activity"/>
    <property type="evidence" value="ECO:0007669"/>
    <property type="project" value="InterPro"/>
</dbReference>
<dbReference type="Proteomes" id="UP000807353">
    <property type="component" value="Unassembled WGS sequence"/>
</dbReference>
<dbReference type="InterPro" id="IPR000719">
    <property type="entry name" value="Prot_kinase_dom"/>
</dbReference>
<feature type="compositionally biased region" description="Basic and acidic residues" evidence="2">
    <location>
        <begin position="440"/>
        <end position="463"/>
    </location>
</feature>
<protein>
    <submittedName>
        <fullName evidence="4">Kinase-like domain-containing protein</fullName>
    </submittedName>
</protein>
<comment type="similarity">
    <text evidence="1">Belongs to the protein kinase superfamily. STE Ser/Thr protein kinase family. STE20 subfamily.</text>
</comment>
<feature type="compositionally biased region" description="Low complexity" evidence="2">
    <location>
        <begin position="496"/>
        <end position="514"/>
    </location>
</feature>
<dbReference type="AlphaFoldDB" id="A0A9P5XZ97"/>
<dbReference type="InterPro" id="IPR008271">
    <property type="entry name" value="Ser/Thr_kinase_AS"/>
</dbReference>
<reference evidence="4" key="1">
    <citation type="submission" date="2020-11" db="EMBL/GenBank/DDBJ databases">
        <authorList>
            <consortium name="DOE Joint Genome Institute"/>
            <person name="Ahrendt S."/>
            <person name="Riley R."/>
            <person name="Andreopoulos W."/>
            <person name="Labutti K."/>
            <person name="Pangilinan J."/>
            <person name="Ruiz-Duenas F.J."/>
            <person name="Barrasa J.M."/>
            <person name="Sanchez-Garcia M."/>
            <person name="Camarero S."/>
            <person name="Miyauchi S."/>
            <person name="Serrano A."/>
            <person name="Linde D."/>
            <person name="Babiker R."/>
            <person name="Drula E."/>
            <person name="Ayuso-Fernandez I."/>
            <person name="Pacheco R."/>
            <person name="Padilla G."/>
            <person name="Ferreira P."/>
            <person name="Barriuso J."/>
            <person name="Kellner H."/>
            <person name="Castanera R."/>
            <person name="Alfaro M."/>
            <person name="Ramirez L."/>
            <person name="Pisabarro A.G."/>
            <person name="Kuo A."/>
            <person name="Tritt A."/>
            <person name="Lipzen A."/>
            <person name="He G."/>
            <person name="Yan M."/>
            <person name="Ng V."/>
            <person name="Cullen D."/>
            <person name="Martin F."/>
            <person name="Rosso M.-N."/>
            <person name="Henrissat B."/>
            <person name="Hibbett D."/>
            <person name="Martinez A.T."/>
            <person name="Grigoriev I.V."/>
        </authorList>
    </citation>
    <scope>NUCLEOTIDE SEQUENCE</scope>
    <source>
        <strain evidence="4">CBS 247.69</strain>
    </source>
</reference>
<dbReference type="PANTHER" id="PTHR48014">
    <property type="entry name" value="SERINE/THREONINE-PROTEIN KINASE FRAY2"/>
    <property type="match status" value="1"/>
</dbReference>
<dbReference type="InterPro" id="IPR011009">
    <property type="entry name" value="Kinase-like_dom_sf"/>
</dbReference>
<dbReference type="EMBL" id="MU150316">
    <property type="protein sequence ID" value="KAF9459419.1"/>
    <property type="molecule type" value="Genomic_DNA"/>
</dbReference>
<dbReference type="GO" id="GO:0005524">
    <property type="term" value="F:ATP binding"/>
    <property type="evidence" value="ECO:0007669"/>
    <property type="project" value="InterPro"/>
</dbReference>
<organism evidence="4 5">
    <name type="scientific">Collybia nuda</name>
    <dbReference type="NCBI Taxonomy" id="64659"/>
    <lineage>
        <taxon>Eukaryota</taxon>
        <taxon>Fungi</taxon>
        <taxon>Dikarya</taxon>
        <taxon>Basidiomycota</taxon>
        <taxon>Agaricomycotina</taxon>
        <taxon>Agaricomycetes</taxon>
        <taxon>Agaricomycetidae</taxon>
        <taxon>Agaricales</taxon>
        <taxon>Tricholomatineae</taxon>
        <taxon>Clitocybaceae</taxon>
        <taxon>Collybia</taxon>
    </lineage>
</organism>
<feature type="compositionally biased region" description="Low complexity" evidence="2">
    <location>
        <begin position="225"/>
        <end position="242"/>
    </location>
</feature>
<gene>
    <name evidence="4" type="ORF">BDZ94DRAFT_1312347</name>
</gene>
<dbReference type="SUPFAM" id="SSF56112">
    <property type="entry name" value="Protein kinase-like (PK-like)"/>
    <property type="match status" value="1"/>
</dbReference>
<dbReference type="GO" id="GO:0004672">
    <property type="term" value="F:protein kinase activity"/>
    <property type="evidence" value="ECO:0007669"/>
    <property type="project" value="InterPro"/>
</dbReference>
<feature type="region of interest" description="Disordered" evidence="2">
    <location>
        <begin position="440"/>
        <end position="621"/>
    </location>
</feature>
<dbReference type="SMART" id="SM00220">
    <property type="entry name" value="S_TKc"/>
    <property type="match status" value="1"/>
</dbReference>
<name>A0A9P5XZ97_9AGAR</name>
<comment type="caution">
    <text evidence="4">The sequence shown here is derived from an EMBL/GenBank/DDBJ whole genome shotgun (WGS) entry which is preliminary data.</text>
</comment>
<dbReference type="PANTHER" id="PTHR48014:SF21">
    <property type="entry name" value="SERINE_THREONINE-PROTEIN KINASE FRAY2"/>
    <property type="match status" value="1"/>
</dbReference>
<feature type="region of interest" description="Disordered" evidence="2">
    <location>
        <begin position="213"/>
        <end position="245"/>
    </location>
</feature>
<feature type="compositionally biased region" description="Basic residues" evidence="2">
    <location>
        <begin position="569"/>
        <end position="582"/>
    </location>
</feature>
<feature type="domain" description="Protein kinase" evidence="3">
    <location>
        <begin position="45"/>
        <end position="356"/>
    </location>
</feature>
<dbReference type="Gene3D" id="3.30.200.20">
    <property type="entry name" value="Phosphorylase Kinase, domain 1"/>
    <property type="match status" value="1"/>
</dbReference>
<dbReference type="InterPro" id="IPR047173">
    <property type="entry name" value="STRAD_A/B-like"/>
</dbReference>
<dbReference type="PROSITE" id="PS50011">
    <property type="entry name" value="PROTEIN_KINASE_DOM"/>
    <property type="match status" value="1"/>
</dbReference>
<evidence type="ECO:0000256" key="2">
    <source>
        <dbReference type="SAM" id="MobiDB-lite"/>
    </source>
</evidence>
<feature type="compositionally biased region" description="Polar residues" evidence="2">
    <location>
        <begin position="213"/>
        <end position="224"/>
    </location>
</feature>
<keyword evidence="4" id="KW-0418">Kinase</keyword>
<keyword evidence="4" id="KW-0808">Transferase</keyword>
<evidence type="ECO:0000313" key="5">
    <source>
        <dbReference type="Proteomes" id="UP000807353"/>
    </source>
</evidence>
<dbReference type="OrthoDB" id="248923at2759"/>
<dbReference type="Pfam" id="PF00069">
    <property type="entry name" value="Pkinase"/>
    <property type="match status" value="2"/>
</dbReference>
<keyword evidence="5" id="KW-1185">Reference proteome</keyword>
<evidence type="ECO:0000259" key="3">
    <source>
        <dbReference type="PROSITE" id="PS50011"/>
    </source>
</evidence>
<dbReference type="PROSITE" id="PS00108">
    <property type="entry name" value="PROTEIN_KINASE_ST"/>
    <property type="match status" value="1"/>
</dbReference>
<accession>A0A9P5XZ97</accession>
<feature type="compositionally biased region" description="Low complexity" evidence="2">
    <location>
        <begin position="542"/>
        <end position="565"/>
    </location>
</feature>
<dbReference type="Gene3D" id="1.10.510.10">
    <property type="entry name" value="Transferase(Phosphotransferase) domain 1"/>
    <property type="match status" value="1"/>
</dbReference>
<evidence type="ECO:0000313" key="4">
    <source>
        <dbReference type="EMBL" id="KAF9459419.1"/>
    </source>
</evidence>
<evidence type="ECO:0000256" key="1">
    <source>
        <dbReference type="ARBA" id="ARBA00008874"/>
    </source>
</evidence>
<proteinExistence type="inferred from homology"/>
<sequence length="621" mass="67844">MTSLPPSSLSSSSNSTVQAMISGSKTFIGAVKDEWQLFSDCASDYTMGSPIGFGASSIVYAATYQPRSRSKTPSTLPPPISCALKVLDLDTLPPRSLALLQKETTLMSLSKHPNVLRVRGSWMEGHKLYIALRLMNKGSAADVMRYGWSGGMEEDVVKCILQQTLQGLNYLHINGFIHRDVKAANLLIDDDGTVLLGDLGVAADLTEDSSHLFSPKQTTASQIPSQTYSTSSGSSNTGTNFSDIASRPRIGKRKSFVGTPCWMSPELIQGRQYDSSADIWSFGITALELTQGRPPRSRETPQKVLLRTIQDDPPTLDRDNGTHRYSRAFKEIVDSCLNKDPSKRPSAEELLQTPFFKSAKKKSYLVGAILKDLPPLTQRQERRVAGHVQTLQSVDSWDFATTFNSATTSVYRRRILEDMENTNNSKSYGRIDGVFEMESEKTCDDNKQGVERHTKGISWDERPPVVFEDEPSETDPVSSSSPDMDDFDTSNGSNQSSPASAASDFSAPSSFVDSTAKPMESPSRIPNITAALAIPGSQSKPSSHLFTASSVSSSSGASVLSSASGRQKLWNKIKSNVRRQGSRSRPFTNDTPPHDFDDNSVNDNRLPKVGKVSGPRQTARL</sequence>